<evidence type="ECO:0000313" key="1">
    <source>
        <dbReference type="EMBL" id="BCO98974.1"/>
    </source>
</evidence>
<dbReference type="RefSeq" id="WP_009957514.1">
    <property type="nucleotide sequence ID" value="NZ_AP024241.1"/>
</dbReference>
<protein>
    <submittedName>
        <fullName evidence="1">Uncharacterized protein</fullName>
    </submittedName>
</protein>
<dbReference type="AlphaFoldDB" id="A0A7R7RM90"/>
<accession>A0A7R7RM90</accession>
<dbReference type="Gene3D" id="1.10.10.10">
    <property type="entry name" value="Winged helix-like DNA-binding domain superfamily/Winged helix DNA-binding domain"/>
    <property type="match status" value="1"/>
</dbReference>
<dbReference type="InterPro" id="IPR036390">
    <property type="entry name" value="WH_DNA-bd_sf"/>
</dbReference>
<dbReference type="EMBL" id="AP024255">
    <property type="protein sequence ID" value="BCO98974.1"/>
    <property type="molecule type" value="Genomic_DNA"/>
</dbReference>
<evidence type="ECO:0000313" key="2">
    <source>
        <dbReference type="Proteomes" id="UP000595205"/>
    </source>
</evidence>
<dbReference type="InterPro" id="IPR036388">
    <property type="entry name" value="WH-like_DNA-bd_sf"/>
</dbReference>
<name>A0A7R7RM90_MYCIT</name>
<dbReference type="Proteomes" id="UP000595205">
    <property type="component" value="Chromosome"/>
</dbReference>
<organism evidence="1 2">
    <name type="scientific">Mycobacterium intracellulare</name>
    <dbReference type="NCBI Taxonomy" id="1767"/>
    <lineage>
        <taxon>Bacteria</taxon>
        <taxon>Bacillati</taxon>
        <taxon>Actinomycetota</taxon>
        <taxon>Actinomycetes</taxon>
        <taxon>Mycobacteriales</taxon>
        <taxon>Mycobacteriaceae</taxon>
        <taxon>Mycobacterium</taxon>
        <taxon>Mycobacterium avium complex (MAC)</taxon>
    </lineage>
</organism>
<dbReference type="GeneID" id="77302728"/>
<gene>
    <name evidence="1" type="ORF">MINTM018_17440</name>
</gene>
<sequence>MIDLTLEVKLSTSIDEWLEDRRQLLAFIDFIDSQMGVTYEDEDESQEEEDEEAAACMHPRVYGPDSDREGTCVVCGEPDPTYEFAATQVEASDKPAVVEPIKRHPVREFDPIEVLAKHLPIAMLLVKRGLMTRNQIAEKLQTNPHAVSASLNYLSGKGLVQRVVGSRYWQATASAKAHQLVAA</sequence>
<proteinExistence type="predicted"/>
<dbReference type="SUPFAM" id="SSF46785">
    <property type="entry name" value="Winged helix' DNA-binding domain"/>
    <property type="match status" value="1"/>
</dbReference>
<reference evidence="1 2" key="1">
    <citation type="submission" date="2020-12" db="EMBL/GenBank/DDBJ databases">
        <title>Genome sequence of clinical Mycobacterium intracellulare strains.</title>
        <authorList>
            <person name="Tateishi Y."/>
            <person name="Matsumoto S."/>
            <person name="Fukushima Y."/>
            <person name="Nakajima C."/>
            <person name="Suzuki Y."/>
        </authorList>
    </citation>
    <scope>NUCLEOTIDE SEQUENCE [LARGE SCALE GENOMIC DNA]</scope>
    <source>
        <strain evidence="1 2">M018</strain>
    </source>
</reference>